<gene>
    <name evidence="7" type="ORF">M407DRAFT_18411</name>
</gene>
<dbReference type="SMART" id="SM00396">
    <property type="entry name" value="ZnF_UBR1"/>
    <property type="match status" value="1"/>
</dbReference>
<evidence type="ECO:0000256" key="2">
    <source>
        <dbReference type="ARBA" id="ARBA00022771"/>
    </source>
</evidence>
<dbReference type="Gene3D" id="3.30.40.10">
    <property type="entry name" value="Zinc/RING finger domain, C3HC4 (zinc finger)"/>
    <property type="match status" value="1"/>
</dbReference>
<dbReference type="InterPro" id="IPR047506">
    <property type="entry name" value="UBR7-like_UBR-box"/>
</dbReference>
<dbReference type="OrthoDB" id="5795902at2759"/>
<proteinExistence type="predicted"/>
<accession>A0A0C3QTS3</accession>
<dbReference type="Pfam" id="PF02207">
    <property type="entry name" value="zf-UBR"/>
    <property type="match status" value="1"/>
</dbReference>
<dbReference type="AlphaFoldDB" id="A0A0C3QTS3"/>
<evidence type="ECO:0000256" key="4">
    <source>
        <dbReference type="PROSITE-ProRule" id="PRU00508"/>
    </source>
</evidence>
<dbReference type="InterPro" id="IPR003126">
    <property type="entry name" value="Znf_UBR"/>
</dbReference>
<reference evidence="8" key="2">
    <citation type="submission" date="2015-01" db="EMBL/GenBank/DDBJ databases">
        <title>Evolutionary Origins and Diversification of the Mycorrhizal Mutualists.</title>
        <authorList>
            <consortium name="DOE Joint Genome Institute"/>
            <consortium name="Mycorrhizal Genomics Consortium"/>
            <person name="Kohler A."/>
            <person name="Kuo A."/>
            <person name="Nagy L.G."/>
            <person name="Floudas D."/>
            <person name="Copeland A."/>
            <person name="Barry K.W."/>
            <person name="Cichocki N."/>
            <person name="Veneault-Fourrey C."/>
            <person name="LaButti K."/>
            <person name="Lindquist E.A."/>
            <person name="Lipzen A."/>
            <person name="Lundell T."/>
            <person name="Morin E."/>
            <person name="Murat C."/>
            <person name="Riley R."/>
            <person name="Ohm R."/>
            <person name="Sun H."/>
            <person name="Tunlid A."/>
            <person name="Henrissat B."/>
            <person name="Grigoriev I.V."/>
            <person name="Hibbett D.S."/>
            <person name="Martin F."/>
        </authorList>
    </citation>
    <scope>NUCLEOTIDE SEQUENCE [LARGE SCALE GENOMIC DNA]</scope>
    <source>
        <strain evidence="8">MUT 4182</strain>
    </source>
</reference>
<feature type="region of interest" description="Disordered" evidence="5">
    <location>
        <begin position="280"/>
        <end position="343"/>
    </location>
</feature>
<evidence type="ECO:0000313" key="8">
    <source>
        <dbReference type="Proteomes" id="UP000054248"/>
    </source>
</evidence>
<dbReference type="CDD" id="cd19677">
    <property type="entry name" value="UBR-box_UBR7"/>
    <property type="match status" value="1"/>
</dbReference>
<evidence type="ECO:0000313" key="7">
    <source>
        <dbReference type="EMBL" id="KIO32651.1"/>
    </source>
</evidence>
<reference evidence="7 8" key="1">
    <citation type="submission" date="2014-04" db="EMBL/GenBank/DDBJ databases">
        <authorList>
            <consortium name="DOE Joint Genome Institute"/>
            <person name="Kuo A."/>
            <person name="Girlanda M."/>
            <person name="Perotto S."/>
            <person name="Kohler A."/>
            <person name="Nagy L.G."/>
            <person name="Floudas D."/>
            <person name="Copeland A."/>
            <person name="Barry K.W."/>
            <person name="Cichocki N."/>
            <person name="Veneault-Fourrey C."/>
            <person name="LaButti K."/>
            <person name="Lindquist E.A."/>
            <person name="Lipzen A."/>
            <person name="Lundell T."/>
            <person name="Morin E."/>
            <person name="Murat C."/>
            <person name="Sun H."/>
            <person name="Tunlid A."/>
            <person name="Henrissat B."/>
            <person name="Grigoriev I.V."/>
            <person name="Hibbett D.S."/>
            <person name="Martin F."/>
            <person name="Nordberg H.P."/>
            <person name="Cantor M.N."/>
            <person name="Hua S.X."/>
        </authorList>
    </citation>
    <scope>NUCLEOTIDE SEQUENCE [LARGE SCALE GENOMIC DNA]</scope>
    <source>
        <strain evidence="7 8">MUT 4182</strain>
    </source>
</reference>
<dbReference type="HOGENOM" id="CLU_025221_1_0_1"/>
<evidence type="ECO:0000256" key="3">
    <source>
        <dbReference type="ARBA" id="ARBA00022833"/>
    </source>
</evidence>
<dbReference type="PANTHER" id="PTHR13513">
    <property type="entry name" value="E3 UBIQUITIN-PROTEIN LIGASE UBR7"/>
    <property type="match status" value="1"/>
</dbReference>
<sequence>MAEDSGIQTVSLDSLLSNQSKLLKQAARAIPHSFSKCTYDEPGGYIRQALYWCKTCTKPGELGKGICSACSVSCHADHEQLELFPKRGFRCDCPTSTVPVHCALHVGGTTEPPNAENQYNQNFRGDFCRCGRDYDPLTETETMIQCAACEDWFHESCLNLSGTVVSRTPKASPTKATAVRLRSSPLPVFPSEPSSEPDYATEDEDYDDEDDAEETLLIAPSGYDTFICGGCVLKMPAVKRWAGTPGCRIIVRSQGKGAVTATPSKTVDFRGWEVLGELIEGPSADPAATEGSTRKRSASPVPASSSSEPPAKKSRLDESASSTSVPSKATPCKAPIPNATAQKVYERLEKRKKRQQEETGDAGMLVVDEAEGSFEVEGEGDMFLSDGWRERWCRCDSCLAALRAWPFLLEEEETYSPPEDPDSKKSLEELGLRALESLPRDKALDSIRAFNEMRDDLLAYLRPFAQEGKVVSEEDVTAFFEALKEGKKGDAVA</sequence>
<feature type="compositionally biased region" description="Low complexity" evidence="5">
    <location>
        <begin position="298"/>
        <end position="309"/>
    </location>
</feature>
<feature type="zinc finger region" description="UBR-type" evidence="4">
    <location>
        <begin position="35"/>
        <end position="107"/>
    </location>
</feature>
<keyword evidence="2" id="KW-0863">Zinc-finger</keyword>
<feature type="domain" description="UBR-type" evidence="6">
    <location>
        <begin position="35"/>
        <end position="107"/>
    </location>
</feature>
<dbReference type="Proteomes" id="UP000054248">
    <property type="component" value="Unassembled WGS sequence"/>
</dbReference>
<dbReference type="InterPro" id="IPR040204">
    <property type="entry name" value="UBR7"/>
</dbReference>
<keyword evidence="1" id="KW-0479">Metal-binding</keyword>
<feature type="compositionally biased region" description="Acidic residues" evidence="5">
    <location>
        <begin position="199"/>
        <end position="211"/>
    </location>
</feature>
<dbReference type="SUPFAM" id="SSF57903">
    <property type="entry name" value="FYVE/PHD zinc finger"/>
    <property type="match status" value="1"/>
</dbReference>
<dbReference type="InterPro" id="IPR001965">
    <property type="entry name" value="Znf_PHD"/>
</dbReference>
<keyword evidence="3" id="KW-0862">Zinc</keyword>
<dbReference type="Pfam" id="PF00628">
    <property type="entry name" value="PHD"/>
    <property type="match status" value="1"/>
</dbReference>
<dbReference type="InterPro" id="IPR019787">
    <property type="entry name" value="Znf_PHD-finger"/>
</dbReference>
<dbReference type="InterPro" id="IPR013083">
    <property type="entry name" value="Znf_RING/FYVE/PHD"/>
</dbReference>
<dbReference type="EMBL" id="KN822953">
    <property type="protein sequence ID" value="KIO32651.1"/>
    <property type="molecule type" value="Genomic_DNA"/>
</dbReference>
<dbReference type="InterPro" id="IPR011011">
    <property type="entry name" value="Znf_FYVE_PHD"/>
</dbReference>
<keyword evidence="8" id="KW-1185">Reference proteome</keyword>
<evidence type="ECO:0000259" key="6">
    <source>
        <dbReference type="PROSITE" id="PS51157"/>
    </source>
</evidence>
<dbReference type="SMART" id="SM00249">
    <property type="entry name" value="PHD"/>
    <property type="match status" value="1"/>
</dbReference>
<name>A0A0C3QTS3_9AGAM</name>
<dbReference type="STRING" id="1051891.A0A0C3QTS3"/>
<organism evidence="7 8">
    <name type="scientific">Tulasnella calospora MUT 4182</name>
    <dbReference type="NCBI Taxonomy" id="1051891"/>
    <lineage>
        <taxon>Eukaryota</taxon>
        <taxon>Fungi</taxon>
        <taxon>Dikarya</taxon>
        <taxon>Basidiomycota</taxon>
        <taxon>Agaricomycotina</taxon>
        <taxon>Agaricomycetes</taxon>
        <taxon>Cantharellales</taxon>
        <taxon>Tulasnellaceae</taxon>
        <taxon>Tulasnella</taxon>
    </lineage>
</organism>
<dbReference type="GO" id="GO:0005737">
    <property type="term" value="C:cytoplasm"/>
    <property type="evidence" value="ECO:0007669"/>
    <property type="project" value="TreeGrafter"/>
</dbReference>
<dbReference type="PANTHER" id="PTHR13513:SF9">
    <property type="entry name" value="E3 UBIQUITIN-PROTEIN LIGASE UBR7-RELATED"/>
    <property type="match status" value="1"/>
</dbReference>
<dbReference type="GO" id="GO:0008270">
    <property type="term" value="F:zinc ion binding"/>
    <property type="evidence" value="ECO:0007669"/>
    <property type="project" value="UniProtKB-KW"/>
</dbReference>
<evidence type="ECO:0000256" key="1">
    <source>
        <dbReference type="ARBA" id="ARBA00022723"/>
    </source>
</evidence>
<dbReference type="GO" id="GO:0061630">
    <property type="term" value="F:ubiquitin protein ligase activity"/>
    <property type="evidence" value="ECO:0007669"/>
    <property type="project" value="InterPro"/>
</dbReference>
<dbReference type="PROSITE" id="PS51157">
    <property type="entry name" value="ZF_UBR"/>
    <property type="match status" value="1"/>
</dbReference>
<evidence type="ECO:0000256" key="5">
    <source>
        <dbReference type="SAM" id="MobiDB-lite"/>
    </source>
</evidence>
<feature type="region of interest" description="Disordered" evidence="5">
    <location>
        <begin position="185"/>
        <end position="211"/>
    </location>
</feature>
<protein>
    <recommendedName>
        <fullName evidence="6">UBR-type domain-containing protein</fullName>
    </recommendedName>
</protein>